<dbReference type="InterPro" id="IPR009242">
    <property type="entry name" value="DUF896"/>
</dbReference>
<protein>
    <submittedName>
        <fullName evidence="2">Uncharacterized protein</fullName>
    </submittedName>
</protein>
<dbReference type="OrthoDB" id="90680at2"/>
<dbReference type="KEGG" id="ipo:Ilyop_2010"/>
<dbReference type="Proteomes" id="UP000006875">
    <property type="component" value="Plasmid pILYOP01"/>
</dbReference>
<evidence type="ECO:0000313" key="3">
    <source>
        <dbReference type="Proteomes" id="UP000006875"/>
    </source>
</evidence>
<gene>
    <name evidence="2" type="ordered locus">Ilyop_2010</name>
</gene>
<proteinExistence type="predicted"/>
<geneLocation type="plasmid" evidence="2 3">
    <name>pILYOP01</name>
</geneLocation>
<sequence>MDMKDIIKKVNYYAGESKKRELTEEEKIDRQKYRNMYLERFKAQVKGHLDSIKIVDENEPKYKN</sequence>
<dbReference type="PANTHER" id="PTHR37300">
    <property type="entry name" value="UPF0291 PROTEIN CBO2609/CLC_2481"/>
    <property type="match status" value="1"/>
</dbReference>
<reference evidence="2 3" key="1">
    <citation type="journal article" date="2010" name="Stand. Genomic Sci.">
        <title>Complete genome sequence of Ilyobacter polytropus type strain (CuHbu1).</title>
        <authorList>
            <person name="Sikorski J."/>
            <person name="Chertkov O."/>
            <person name="Lapidus A."/>
            <person name="Nolan M."/>
            <person name="Lucas S."/>
            <person name="Del Rio T.G."/>
            <person name="Tice H."/>
            <person name="Cheng J.F."/>
            <person name="Tapia R."/>
            <person name="Han C."/>
            <person name="Goodwin L."/>
            <person name="Pitluck S."/>
            <person name="Liolios K."/>
            <person name="Ivanova N."/>
            <person name="Mavromatis K."/>
            <person name="Mikhailova N."/>
            <person name="Pati A."/>
            <person name="Chen A."/>
            <person name="Palaniappan K."/>
            <person name="Land M."/>
            <person name="Hauser L."/>
            <person name="Chang Y.J."/>
            <person name="Jeffries C.D."/>
            <person name="Brambilla E."/>
            <person name="Yasawong M."/>
            <person name="Rohde M."/>
            <person name="Pukall R."/>
            <person name="Spring S."/>
            <person name="Goker M."/>
            <person name="Woyke T."/>
            <person name="Bristow J."/>
            <person name="Eisen J.A."/>
            <person name="Markowitz V."/>
            <person name="Hugenholtz P."/>
            <person name="Kyrpides N.C."/>
            <person name="Klenk H.P."/>
        </authorList>
    </citation>
    <scope>NUCLEOTIDE SEQUENCE [LARGE SCALE GENOMIC DNA]</scope>
    <source>
        <strain evidence="3">ATCC 51220 / DSM 2926 / LMG 16218 / CuHBu1</strain>
        <plasmid evidence="3">pILYOP01</plasmid>
    </source>
</reference>
<dbReference type="SUPFAM" id="SSF158221">
    <property type="entry name" value="YnzC-like"/>
    <property type="match status" value="1"/>
</dbReference>
<keyword evidence="3" id="KW-1185">Reference proteome</keyword>
<dbReference type="EMBL" id="CP002282">
    <property type="protein sequence ID" value="ADO83781.1"/>
    <property type="molecule type" value="Genomic_DNA"/>
</dbReference>
<keyword evidence="1" id="KW-0963">Cytoplasm</keyword>
<dbReference type="RefSeq" id="WP_013388443.1">
    <property type="nucleotide sequence ID" value="NC_014633.1"/>
</dbReference>
<accession>E3HBG6</accession>
<dbReference type="Pfam" id="PF05979">
    <property type="entry name" value="DUF896"/>
    <property type="match status" value="1"/>
</dbReference>
<evidence type="ECO:0000313" key="2">
    <source>
        <dbReference type="EMBL" id="ADO83781.1"/>
    </source>
</evidence>
<dbReference type="Gene3D" id="1.10.287.540">
    <property type="entry name" value="Helix hairpin bin"/>
    <property type="match status" value="1"/>
</dbReference>
<dbReference type="HOGENOM" id="CLU_173137_1_0_0"/>
<keyword evidence="2" id="KW-0614">Plasmid</keyword>
<evidence type="ECO:0000256" key="1">
    <source>
        <dbReference type="ARBA" id="ARBA00022490"/>
    </source>
</evidence>
<dbReference type="PANTHER" id="PTHR37300:SF1">
    <property type="entry name" value="UPF0291 PROTEIN YNZC"/>
    <property type="match status" value="1"/>
</dbReference>
<dbReference type="AlphaFoldDB" id="E3HBG6"/>
<name>E3HBG6_ILYPC</name>
<organism evidence="2 3">
    <name type="scientific">Ilyobacter polytropus (strain ATCC 51220 / DSM 2926 / LMG 16218 / CuHBu1)</name>
    <dbReference type="NCBI Taxonomy" id="572544"/>
    <lineage>
        <taxon>Bacteria</taxon>
        <taxon>Fusobacteriati</taxon>
        <taxon>Fusobacteriota</taxon>
        <taxon>Fusobacteriia</taxon>
        <taxon>Fusobacteriales</taxon>
        <taxon>Fusobacteriaceae</taxon>
        <taxon>Ilyobacter</taxon>
    </lineage>
</organism>